<organism evidence="2 3">
    <name type="scientific">Actinacidiphila polyblastidii</name>
    <dbReference type="NCBI Taxonomy" id="3110430"/>
    <lineage>
        <taxon>Bacteria</taxon>
        <taxon>Bacillati</taxon>
        <taxon>Actinomycetota</taxon>
        <taxon>Actinomycetes</taxon>
        <taxon>Kitasatosporales</taxon>
        <taxon>Streptomycetaceae</taxon>
        <taxon>Actinacidiphila</taxon>
    </lineage>
</organism>
<evidence type="ECO:0008006" key="4">
    <source>
        <dbReference type="Google" id="ProtNLM"/>
    </source>
</evidence>
<feature type="chain" id="PRO_5045884217" description="GH18 domain-containing protein" evidence="1">
    <location>
        <begin position="29"/>
        <end position="353"/>
    </location>
</feature>
<dbReference type="Proteomes" id="UP001344658">
    <property type="component" value="Unassembled WGS sequence"/>
</dbReference>
<dbReference type="Gene3D" id="3.20.20.80">
    <property type="entry name" value="Glycosidases"/>
    <property type="match status" value="1"/>
</dbReference>
<evidence type="ECO:0000256" key="1">
    <source>
        <dbReference type="SAM" id="SignalP"/>
    </source>
</evidence>
<proteinExistence type="predicted"/>
<dbReference type="EMBL" id="JAZEWV010000019">
    <property type="protein sequence ID" value="MEE4544608.1"/>
    <property type="molecule type" value="Genomic_DNA"/>
</dbReference>
<evidence type="ECO:0000313" key="2">
    <source>
        <dbReference type="EMBL" id="MEE4544608.1"/>
    </source>
</evidence>
<feature type="signal peptide" evidence="1">
    <location>
        <begin position="1"/>
        <end position="28"/>
    </location>
</feature>
<comment type="caution">
    <text evidence="2">The sequence shown here is derived from an EMBL/GenBank/DDBJ whole genome shotgun (WGS) entry which is preliminary data.</text>
</comment>
<sequence length="353" mass="37377">MSGRWLLRCLRRATTAATVLSVLAVAAAATGLRAQYAGDPAAAGRSRGHDAVWLGHAWIDGRRDAADLEHLRSEVAGTGLRDLYVHAGPLADDGTLDPSLYPRAARFLADVHRVLPGVRVQAWLGDLVAGGGRPGMRLADPSVRRSVRASCAQILDAGFEGVDLDLEPIPSGNGDYLTLLDSLHDLTEGRGVPLSAAVPQIDPLPGLHTVAFLPFSHPKWWSQAYFGQVARRVDQVAVMAYDTAMPTTALFGGYVAQQTALALRVTPATTELLIGLPAFHTGNMGHHAYAETMAAAVRGAKVSLARHDPHRRSFGLALYVDFGGTARGGVSMGATPDDWAAYRRGWGTAGGTP</sequence>
<name>A0ABU7PFK5_9ACTN</name>
<keyword evidence="3" id="KW-1185">Reference proteome</keyword>
<gene>
    <name evidence="2" type="ORF">V2S66_21840</name>
</gene>
<reference evidence="2 3" key="1">
    <citation type="submission" date="2023-12" db="EMBL/GenBank/DDBJ databases">
        <title>Streptomyces sp. V4-01.</title>
        <authorList>
            <person name="Somphong A."/>
            <person name="Phongsopitanun W."/>
        </authorList>
    </citation>
    <scope>NUCLEOTIDE SEQUENCE [LARGE SCALE GENOMIC DNA]</scope>
    <source>
        <strain evidence="2 3">V4-01</strain>
    </source>
</reference>
<accession>A0ABU7PFK5</accession>
<dbReference type="RefSeq" id="WP_330797606.1">
    <property type="nucleotide sequence ID" value="NZ_JAZEWV010000019.1"/>
</dbReference>
<protein>
    <recommendedName>
        <fullName evidence="4">GH18 domain-containing protein</fullName>
    </recommendedName>
</protein>
<dbReference type="InterPro" id="IPR017853">
    <property type="entry name" value="GH"/>
</dbReference>
<dbReference type="SUPFAM" id="SSF51445">
    <property type="entry name" value="(Trans)glycosidases"/>
    <property type="match status" value="1"/>
</dbReference>
<evidence type="ECO:0000313" key="3">
    <source>
        <dbReference type="Proteomes" id="UP001344658"/>
    </source>
</evidence>
<keyword evidence="1" id="KW-0732">Signal</keyword>